<dbReference type="AlphaFoldDB" id="A0A4S3JG87"/>
<feature type="domain" description="MOSC" evidence="1">
    <location>
        <begin position="60"/>
        <end position="232"/>
    </location>
</feature>
<dbReference type="GO" id="GO:0030170">
    <property type="term" value="F:pyridoxal phosphate binding"/>
    <property type="evidence" value="ECO:0007669"/>
    <property type="project" value="InterPro"/>
</dbReference>
<comment type="caution">
    <text evidence="2">The sequence shown here is derived from an EMBL/GenBank/DDBJ whole genome shotgun (WGS) entry which is preliminary data.</text>
</comment>
<dbReference type="EMBL" id="SOSA01000219">
    <property type="protein sequence ID" value="THC94240.1"/>
    <property type="molecule type" value="Genomic_DNA"/>
</dbReference>
<evidence type="ECO:0000313" key="3">
    <source>
        <dbReference type="Proteomes" id="UP000308092"/>
    </source>
</evidence>
<protein>
    <recommendedName>
        <fullName evidence="1">MOSC domain-containing protein</fullName>
    </recommendedName>
</protein>
<organism evidence="2 3">
    <name type="scientific">Aspergillus tanneri</name>
    <dbReference type="NCBI Taxonomy" id="1220188"/>
    <lineage>
        <taxon>Eukaryota</taxon>
        <taxon>Fungi</taxon>
        <taxon>Dikarya</taxon>
        <taxon>Ascomycota</taxon>
        <taxon>Pezizomycotina</taxon>
        <taxon>Eurotiomycetes</taxon>
        <taxon>Eurotiomycetidae</taxon>
        <taxon>Eurotiales</taxon>
        <taxon>Aspergillaceae</taxon>
        <taxon>Aspergillus</taxon>
        <taxon>Aspergillus subgen. Circumdati</taxon>
    </lineage>
</organism>
<dbReference type="PROSITE" id="PS51340">
    <property type="entry name" value="MOSC"/>
    <property type="match status" value="1"/>
</dbReference>
<dbReference type="Pfam" id="PF03473">
    <property type="entry name" value="MOSC"/>
    <property type="match status" value="1"/>
</dbReference>
<keyword evidence="3" id="KW-1185">Reference proteome</keyword>
<dbReference type="GO" id="GO:0030151">
    <property type="term" value="F:molybdenum ion binding"/>
    <property type="evidence" value="ECO:0007669"/>
    <property type="project" value="InterPro"/>
</dbReference>
<dbReference type="InterPro" id="IPR005302">
    <property type="entry name" value="MoCF_Sase_C"/>
</dbReference>
<evidence type="ECO:0000259" key="1">
    <source>
        <dbReference type="PROSITE" id="PS51340"/>
    </source>
</evidence>
<proteinExistence type="predicted"/>
<dbReference type="VEuPathDB" id="FungiDB:EYZ11_006291"/>
<sequence>MVLIRPEIWIPDPTSREYRSDLDEVKSEGVMIIFYPRIITDSVFASYFAKLGIRLGLLSRELSFRVPLTPSSDSISSYPLTPVKIFSACPMAYDYGQHIPQALRGFLCANVYPINLMNLASVHDVASRCVASISRLSIRRFRANIIIQGPSAFVEDSWKRIRIQPQHGNDCDGIEIYTVSRTMRCKLPNVDPDTGIRHPTEPDRTLRSYRRIDQGDPTNACLGMQLVPTVRG</sequence>
<gene>
    <name evidence="2" type="ORF">EYZ11_006291</name>
</gene>
<dbReference type="STRING" id="1220188.A0A4S3JG87"/>
<accession>A0A4S3JG87</accession>
<evidence type="ECO:0000313" key="2">
    <source>
        <dbReference type="EMBL" id="THC94240.1"/>
    </source>
</evidence>
<name>A0A4S3JG87_9EURO</name>
<reference evidence="2 3" key="1">
    <citation type="submission" date="2019-03" db="EMBL/GenBank/DDBJ databases">
        <title>The genome sequence of a newly discovered highly antifungal drug resistant Aspergillus species, Aspergillus tanneri NIH 1004.</title>
        <authorList>
            <person name="Mounaud S."/>
            <person name="Singh I."/>
            <person name="Joardar V."/>
            <person name="Pakala S."/>
            <person name="Pakala S."/>
            <person name="Venepally P."/>
            <person name="Hoover J."/>
            <person name="Nierman W."/>
            <person name="Chung J."/>
            <person name="Losada L."/>
        </authorList>
    </citation>
    <scope>NUCLEOTIDE SEQUENCE [LARGE SCALE GENOMIC DNA]</scope>
    <source>
        <strain evidence="2 3">NIH1004</strain>
    </source>
</reference>
<dbReference type="GO" id="GO:0003824">
    <property type="term" value="F:catalytic activity"/>
    <property type="evidence" value="ECO:0007669"/>
    <property type="project" value="InterPro"/>
</dbReference>
<dbReference type="Proteomes" id="UP000308092">
    <property type="component" value="Unassembled WGS sequence"/>
</dbReference>